<evidence type="ECO:0000256" key="11">
    <source>
        <dbReference type="ARBA" id="ARBA00023242"/>
    </source>
</evidence>
<evidence type="ECO:0000256" key="4">
    <source>
        <dbReference type="ARBA" id="ARBA00022723"/>
    </source>
</evidence>
<feature type="region of interest" description="Disordered" evidence="13">
    <location>
        <begin position="40"/>
        <end position="105"/>
    </location>
</feature>
<feature type="region of interest" description="Disordered" evidence="13">
    <location>
        <begin position="211"/>
        <end position="235"/>
    </location>
</feature>
<organism evidence="15 16">
    <name type="scientific">Mugilogobius chulae</name>
    <name type="common">yellowstripe goby</name>
    <dbReference type="NCBI Taxonomy" id="88201"/>
    <lineage>
        <taxon>Eukaryota</taxon>
        <taxon>Metazoa</taxon>
        <taxon>Chordata</taxon>
        <taxon>Craniata</taxon>
        <taxon>Vertebrata</taxon>
        <taxon>Euteleostomi</taxon>
        <taxon>Actinopterygii</taxon>
        <taxon>Neopterygii</taxon>
        <taxon>Teleostei</taxon>
        <taxon>Neoteleostei</taxon>
        <taxon>Acanthomorphata</taxon>
        <taxon>Gobiaria</taxon>
        <taxon>Gobiiformes</taxon>
        <taxon>Gobioidei</taxon>
        <taxon>Gobiidae</taxon>
        <taxon>Gobionellinae</taxon>
        <taxon>Mugilogobius</taxon>
    </lineage>
</organism>
<feature type="compositionally biased region" description="Basic and acidic residues" evidence="13">
    <location>
        <begin position="40"/>
        <end position="51"/>
    </location>
</feature>
<evidence type="ECO:0000256" key="10">
    <source>
        <dbReference type="ARBA" id="ARBA00023163"/>
    </source>
</evidence>
<keyword evidence="6 12" id="KW-0863">Zinc-finger</keyword>
<dbReference type="PROSITE" id="PS50157">
    <property type="entry name" value="ZINC_FINGER_C2H2_2"/>
    <property type="match status" value="4"/>
</dbReference>
<dbReference type="InterPro" id="IPR013087">
    <property type="entry name" value="Znf_C2H2_type"/>
</dbReference>
<dbReference type="FunFam" id="3.30.160.60:FF:000931">
    <property type="entry name" value="zinc finger protein 697"/>
    <property type="match status" value="1"/>
</dbReference>
<dbReference type="EMBL" id="JBBPFD010000019">
    <property type="protein sequence ID" value="KAK7886628.1"/>
    <property type="molecule type" value="Genomic_DNA"/>
</dbReference>
<proteinExistence type="inferred from homology"/>
<feature type="domain" description="C2H2-type" evidence="14">
    <location>
        <begin position="298"/>
        <end position="325"/>
    </location>
</feature>
<feature type="domain" description="C2H2-type" evidence="14">
    <location>
        <begin position="382"/>
        <end position="409"/>
    </location>
</feature>
<dbReference type="AlphaFoldDB" id="A0AAW0N1F0"/>
<dbReference type="GO" id="GO:0005634">
    <property type="term" value="C:nucleus"/>
    <property type="evidence" value="ECO:0007669"/>
    <property type="project" value="UniProtKB-SubCell"/>
</dbReference>
<dbReference type="GO" id="GO:0003700">
    <property type="term" value="F:DNA-binding transcription factor activity"/>
    <property type="evidence" value="ECO:0007669"/>
    <property type="project" value="TreeGrafter"/>
</dbReference>
<evidence type="ECO:0000256" key="8">
    <source>
        <dbReference type="ARBA" id="ARBA00023015"/>
    </source>
</evidence>
<dbReference type="GO" id="GO:0008270">
    <property type="term" value="F:zinc ion binding"/>
    <property type="evidence" value="ECO:0007669"/>
    <property type="project" value="UniProtKB-KW"/>
</dbReference>
<feature type="domain" description="C2H2-type" evidence="14">
    <location>
        <begin position="326"/>
        <end position="353"/>
    </location>
</feature>
<dbReference type="GO" id="GO:0006357">
    <property type="term" value="P:regulation of transcription by RNA polymerase II"/>
    <property type="evidence" value="ECO:0007669"/>
    <property type="project" value="TreeGrafter"/>
</dbReference>
<accession>A0AAW0N1F0</accession>
<keyword evidence="4" id="KW-0479">Metal-binding</keyword>
<evidence type="ECO:0000256" key="1">
    <source>
        <dbReference type="ARBA" id="ARBA00003767"/>
    </source>
</evidence>
<evidence type="ECO:0000256" key="13">
    <source>
        <dbReference type="SAM" id="MobiDB-lite"/>
    </source>
</evidence>
<comment type="similarity">
    <text evidence="3">Belongs to the krueppel C2H2-type zinc-finger protein family.</text>
</comment>
<dbReference type="PROSITE" id="PS00028">
    <property type="entry name" value="ZINC_FINGER_C2H2_1"/>
    <property type="match status" value="4"/>
</dbReference>
<dbReference type="InterPro" id="IPR036236">
    <property type="entry name" value="Znf_C2H2_sf"/>
</dbReference>
<protein>
    <recommendedName>
        <fullName evidence="14">C2H2-type domain-containing protein</fullName>
    </recommendedName>
</protein>
<feature type="compositionally biased region" description="Basic and acidic residues" evidence="13">
    <location>
        <begin position="61"/>
        <end position="74"/>
    </location>
</feature>
<dbReference type="Pfam" id="PF00096">
    <property type="entry name" value="zf-C2H2"/>
    <property type="match status" value="4"/>
</dbReference>
<keyword evidence="9" id="KW-0238">DNA-binding</keyword>
<evidence type="ECO:0000256" key="9">
    <source>
        <dbReference type="ARBA" id="ARBA00023125"/>
    </source>
</evidence>
<dbReference type="SUPFAM" id="SSF57667">
    <property type="entry name" value="beta-beta-alpha zinc fingers"/>
    <property type="match status" value="2"/>
</dbReference>
<keyword evidence="11" id="KW-0539">Nucleus</keyword>
<comment type="caution">
    <text evidence="15">The sequence shown here is derived from an EMBL/GenBank/DDBJ whole genome shotgun (WGS) entry which is preliminary data.</text>
</comment>
<comment type="function">
    <text evidence="1">May be involved in transcriptional regulation.</text>
</comment>
<evidence type="ECO:0000256" key="7">
    <source>
        <dbReference type="ARBA" id="ARBA00022833"/>
    </source>
</evidence>
<dbReference type="InterPro" id="IPR051497">
    <property type="entry name" value="Dev/Hematopoietic_TF"/>
</dbReference>
<evidence type="ECO:0000256" key="3">
    <source>
        <dbReference type="ARBA" id="ARBA00006991"/>
    </source>
</evidence>
<sequence>MSKKGQRLKVLVNKRLTAAADEIFALFEKTIAEFREELCRSREENRRKQELLDSVLPKSPEPQKKNRGLDRSLDLETSQAPRVKQEDEEVPVQVPESSASRVKTEESLLQQRQSELKEKTQKQTCLQSDTQAAVCVDKVSSKLKLQCVNMSESQKQRALVNKRLTAAAEEIFALFERTIITFEEELCRSKEETQRKQKLLDSVLPASSGLSLNQDLETPQSPQIQDEPSVKQEEEELPEQIDGFSVVCVKIKTRETLMTTTVTVMTMKTTPLQLRRWRQRLTQIPTAWSRQKPGEKPFSCSFCNKTFSQKYNLDVHIRIHTGEKPYSCPVCAQTFAQMSALSTHRKKHTGERPYSCSECGMTFSQKSNLTVHVKTHTGEKPYSCSICQKRFTLNFTLKSHMKTHTAELTGTEDF</sequence>
<dbReference type="PANTHER" id="PTHR45993">
    <property type="entry name" value="B-CELL LYMPHOMA/LEUKEMIA 11"/>
    <property type="match status" value="1"/>
</dbReference>
<keyword evidence="8" id="KW-0805">Transcription regulation</keyword>
<dbReference type="FunFam" id="3.30.160.60:FF:000508">
    <property type="entry name" value="Myeloid zinc finger 1"/>
    <property type="match status" value="1"/>
</dbReference>
<evidence type="ECO:0000256" key="12">
    <source>
        <dbReference type="PROSITE-ProRule" id="PRU00042"/>
    </source>
</evidence>
<evidence type="ECO:0000313" key="15">
    <source>
        <dbReference type="EMBL" id="KAK7886628.1"/>
    </source>
</evidence>
<dbReference type="FunFam" id="3.30.160.60:FF:000966">
    <property type="entry name" value="ZFP90 zinc finger protein"/>
    <property type="match status" value="1"/>
</dbReference>
<evidence type="ECO:0000259" key="14">
    <source>
        <dbReference type="PROSITE" id="PS50157"/>
    </source>
</evidence>
<evidence type="ECO:0000256" key="2">
    <source>
        <dbReference type="ARBA" id="ARBA00004123"/>
    </source>
</evidence>
<name>A0AAW0N1F0_9GOBI</name>
<dbReference type="SMART" id="SM00355">
    <property type="entry name" value="ZnF_C2H2"/>
    <property type="match status" value="4"/>
</dbReference>
<dbReference type="Gene3D" id="3.30.160.60">
    <property type="entry name" value="Classic Zinc Finger"/>
    <property type="match status" value="4"/>
</dbReference>
<feature type="domain" description="C2H2-type" evidence="14">
    <location>
        <begin position="354"/>
        <end position="381"/>
    </location>
</feature>
<evidence type="ECO:0000256" key="6">
    <source>
        <dbReference type="ARBA" id="ARBA00022771"/>
    </source>
</evidence>
<keyword evidence="7" id="KW-0862">Zinc</keyword>
<keyword evidence="10" id="KW-0804">Transcription</keyword>
<dbReference type="GO" id="GO:0042802">
    <property type="term" value="F:identical protein binding"/>
    <property type="evidence" value="ECO:0007669"/>
    <property type="project" value="UniProtKB-ARBA"/>
</dbReference>
<dbReference type="Proteomes" id="UP001460270">
    <property type="component" value="Unassembled WGS sequence"/>
</dbReference>
<dbReference type="PANTHER" id="PTHR45993:SF6">
    <property type="entry name" value="C2H2-TYPE DOMAIN-CONTAINING PROTEIN"/>
    <property type="match status" value="1"/>
</dbReference>
<keyword evidence="16" id="KW-1185">Reference proteome</keyword>
<keyword evidence="5" id="KW-0677">Repeat</keyword>
<comment type="subcellular location">
    <subcellularLocation>
        <location evidence="2">Nucleus</location>
    </subcellularLocation>
</comment>
<evidence type="ECO:0000256" key="5">
    <source>
        <dbReference type="ARBA" id="ARBA00022737"/>
    </source>
</evidence>
<evidence type="ECO:0000313" key="16">
    <source>
        <dbReference type="Proteomes" id="UP001460270"/>
    </source>
</evidence>
<dbReference type="GO" id="GO:0000978">
    <property type="term" value="F:RNA polymerase II cis-regulatory region sequence-specific DNA binding"/>
    <property type="evidence" value="ECO:0007669"/>
    <property type="project" value="TreeGrafter"/>
</dbReference>
<reference evidence="16" key="1">
    <citation type="submission" date="2024-04" db="EMBL/GenBank/DDBJ databases">
        <title>Salinicola lusitanus LLJ914,a marine bacterium isolated from the Okinawa Trough.</title>
        <authorList>
            <person name="Li J."/>
        </authorList>
    </citation>
    <scope>NUCLEOTIDE SEQUENCE [LARGE SCALE GENOMIC DNA]</scope>
</reference>
<gene>
    <name evidence="15" type="ORF">WMY93_026249</name>
</gene>
<dbReference type="FunFam" id="3.30.160.60:FF:002343">
    <property type="entry name" value="Zinc finger protein 33A"/>
    <property type="match status" value="1"/>
</dbReference>
<feature type="compositionally biased region" description="Polar residues" evidence="13">
    <location>
        <begin position="211"/>
        <end position="226"/>
    </location>
</feature>